<dbReference type="OrthoDB" id="542469at2"/>
<keyword evidence="2" id="KW-1185">Reference proteome</keyword>
<reference evidence="2" key="1">
    <citation type="submission" date="2016-10" db="EMBL/GenBank/DDBJ databases">
        <authorList>
            <person name="Varghese N."/>
            <person name="Submissions S."/>
        </authorList>
    </citation>
    <scope>NUCLEOTIDE SEQUENCE [LARGE SCALE GENOMIC DNA]</scope>
    <source>
        <strain evidence="2">DSM 8987</strain>
    </source>
</reference>
<name>A0A1G7EWN0_9BACT</name>
<dbReference type="STRING" id="57664.SAMN05661003_12413"/>
<protein>
    <submittedName>
        <fullName evidence="1">Uncharacterized protein</fullName>
    </submittedName>
</protein>
<gene>
    <name evidence="1" type="ORF">SAMN05661003_12413</name>
</gene>
<dbReference type="AlphaFoldDB" id="A0A1G7EWN0"/>
<accession>A0A1G7EWN0</accession>
<evidence type="ECO:0000313" key="1">
    <source>
        <dbReference type="EMBL" id="SDE68100.1"/>
    </source>
</evidence>
<sequence>MAKITIDGREYETENLADEAKKQLSMIQFVDRRIVELQAQIAVCQTARSAYGKALSEHLAAQQASEQQQ</sequence>
<dbReference type="Proteomes" id="UP000243205">
    <property type="component" value="Unassembled WGS sequence"/>
</dbReference>
<proteinExistence type="predicted"/>
<dbReference type="EMBL" id="FNAQ01000024">
    <property type="protein sequence ID" value="SDE68100.1"/>
    <property type="molecule type" value="Genomic_DNA"/>
</dbReference>
<organism evidence="1 2">
    <name type="scientific">Desulfuromonas thiophila</name>
    <dbReference type="NCBI Taxonomy" id="57664"/>
    <lineage>
        <taxon>Bacteria</taxon>
        <taxon>Pseudomonadati</taxon>
        <taxon>Thermodesulfobacteriota</taxon>
        <taxon>Desulfuromonadia</taxon>
        <taxon>Desulfuromonadales</taxon>
        <taxon>Desulfuromonadaceae</taxon>
        <taxon>Desulfuromonas</taxon>
    </lineage>
</organism>
<evidence type="ECO:0000313" key="2">
    <source>
        <dbReference type="Proteomes" id="UP000243205"/>
    </source>
</evidence>
<dbReference type="RefSeq" id="WP_092080632.1">
    <property type="nucleotide sequence ID" value="NZ_FNAQ01000024.1"/>
</dbReference>